<keyword evidence="2" id="KW-1185">Reference proteome</keyword>
<evidence type="ECO:0000313" key="2">
    <source>
        <dbReference type="Proteomes" id="UP000003340"/>
    </source>
</evidence>
<dbReference type="AlphaFoldDB" id="C0EJ26"/>
<gene>
    <name evidence="1" type="ORF">CLOSTMETH_03872</name>
</gene>
<organism evidence="1 2">
    <name type="scientific">[Clostridium] methylpentosum DSM 5476</name>
    <dbReference type="NCBI Taxonomy" id="537013"/>
    <lineage>
        <taxon>Bacteria</taxon>
        <taxon>Bacillati</taxon>
        <taxon>Bacillota</taxon>
        <taxon>Clostridia</taxon>
        <taxon>Eubacteriales</taxon>
        <taxon>Oscillospiraceae</taxon>
        <taxon>Oscillospiraceae incertae sedis</taxon>
    </lineage>
</organism>
<protein>
    <submittedName>
        <fullName evidence="1">Uncharacterized protein</fullName>
    </submittedName>
</protein>
<sequence length="42" mass="4858">MGRQALFQRTELNRISDILIFTLKLLLFTAKWALETASSEKC</sequence>
<accession>C0EJ26</accession>
<reference evidence="1 2" key="1">
    <citation type="submission" date="2009-01" db="EMBL/GenBank/DDBJ databases">
        <authorList>
            <person name="Fulton L."/>
            <person name="Clifton S."/>
            <person name="Fulton B."/>
            <person name="Xu J."/>
            <person name="Minx P."/>
            <person name="Pepin K.H."/>
            <person name="Johnson M."/>
            <person name="Bhonagiri V."/>
            <person name="Nash W.E."/>
            <person name="Mardis E.R."/>
            <person name="Wilson R.K."/>
        </authorList>
    </citation>
    <scope>NUCLEOTIDE SEQUENCE [LARGE SCALE GENOMIC DNA]</scope>
    <source>
        <strain evidence="1 2">DSM 5476</strain>
    </source>
</reference>
<name>C0EJ26_9FIRM</name>
<reference evidence="1 2" key="2">
    <citation type="submission" date="2009-02" db="EMBL/GenBank/DDBJ databases">
        <title>Draft genome sequence of Clostridium methylpentosum (DSM 5476).</title>
        <authorList>
            <person name="Sudarsanam P."/>
            <person name="Ley R."/>
            <person name="Guruge J."/>
            <person name="Turnbaugh P.J."/>
            <person name="Mahowald M."/>
            <person name="Liep D."/>
            <person name="Gordon J."/>
        </authorList>
    </citation>
    <scope>NUCLEOTIDE SEQUENCE [LARGE SCALE GENOMIC DNA]</scope>
    <source>
        <strain evidence="1 2">DSM 5476</strain>
    </source>
</reference>
<dbReference type="Proteomes" id="UP000003340">
    <property type="component" value="Unassembled WGS sequence"/>
</dbReference>
<evidence type="ECO:0000313" key="1">
    <source>
        <dbReference type="EMBL" id="EEG28491.1"/>
    </source>
</evidence>
<comment type="caution">
    <text evidence="1">The sequence shown here is derived from an EMBL/GenBank/DDBJ whole genome shotgun (WGS) entry which is preliminary data.</text>
</comment>
<proteinExistence type="predicted"/>
<dbReference type="EMBL" id="ACEC01000136">
    <property type="protein sequence ID" value="EEG28491.1"/>
    <property type="molecule type" value="Genomic_DNA"/>
</dbReference>
<dbReference type="HOGENOM" id="CLU_3249614_0_0_9"/>